<dbReference type="InterPro" id="IPR052048">
    <property type="entry name" value="ST_Response_Regulator"/>
</dbReference>
<dbReference type="InterPro" id="IPR011006">
    <property type="entry name" value="CheY-like_superfamily"/>
</dbReference>
<protein>
    <submittedName>
        <fullName evidence="3">Response regulator receiver domain-containing protein</fullName>
    </submittedName>
</protein>
<dbReference type="Proteomes" id="UP000198284">
    <property type="component" value="Unassembled WGS sequence"/>
</dbReference>
<organism evidence="3 4">
    <name type="scientific">Noviherbaspirillum humi</name>
    <dbReference type="NCBI Taxonomy" id="1688639"/>
    <lineage>
        <taxon>Bacteria</taxon>
        <taxon>Pseudomonadati</taxon>
        <taxon>Pseudomonadota</taxon>
        <taxon>Betaproteobacteria</taxon>
        <taxon>Burkholderiales</taxon>
        <taxon>Oxalobacteraceae</taxon>
        <taxon>Noviherbaspirillum</taxon>
    </lineage>
</organism>
<evidence type="ECO:0000313" key="4">
    <source>
        <dbReference type="Proteomes" id="UP000198284"/>
    </source>
</evidence>
<dbReference type="GO" id="GO:0000160">
    <property type="term" value="P:phosphorelay signal transduction system"/>
    <property type="evidence" value="ECO:0007669"/>
    <property type="project" value="InterPro"/>
</dbReference>
<dbReference type="AlphaFoldDB" id="A0A239JXN3"/>
<feature type="modified residue" description="4-aspartylphosphate" evidence="1">
    <location>
        <position position="68"/>
    </location>
</feature>
<dbReference type="PROSITE" id="PS50110">
    <property type="entry name" value="RESPONSE_REGULATORY"/>
    <property type="match status" value="1"/>
</dbReference>
<dbReference type="SUPFAM" id="SSF52172">
    <property type="entry name" value="CheY-like"/>
    <property type="match status" value="1"/>
</dbReference>
<keyword evidence="4" id="KW-1185">Reference proteome</keyword>
<dbReference type="PANTHER" id="PTHR43228">
    <property type="entry name" value="TWO-COMPONENT RESPONSE REGULATOR"/>
    <property type="match status" value="1"/>
</dbReference>
<dbReference type="EMBL" id="FZOT01000014">
    <property type="protein sequence ID" value="SNT10727.1"/>
    <property type="molecule type" value="Genomic_DNA"/>
</dbReference>
<proteinExistence type="predicted"/>
<dbReference type="Pfam" id="PF00072">
    <property type="entry name" value="Response_reg"/>
    <property type="match status" value="1"/>
</dbReference>
<reference evidence="3 4" key="1">
    <citation type="submission" date="2017-06" db="EMBL/GenBank/DDBJ databases">
        <authorList>
            <person name="Kim H.J."/>
            <person name="Triplett B.A."/>
        </authorList>
    </citation>
    <scope>NUCLEOTIDE SEQUENCE [LARGE SCALE GENOMIC DNA]</scope>
    <source>
        <strain evidence="3 4">U15</strain>
    </source>
</reference>
<dbReference type="InterPro" id="IPR001789">
    <property type="entry name" value="Sig_transdc_resp-reg_receiver"/>
</dbReference>
<sequence length="160" mass="17463">MNDDKTSKAIPLAALQVLLVDDDSFMLELVRDMLLDLGVKQIATALDGKRGIAAFESGKKRPDLVICDLNMPDKDGFQFMEMLADRRYVGNVVLMSGMGERVINSAQLMARFHRLNILGSLAKPISRDAGIFACESRRRLILFGAGGNGAMTAFADRSAP</sequence>
<feature type="domain" description="Response regulatory" evidence="2">
    <location>
        <begin position="16"/>
        <end position="138"/>
    </location>
</feature>
<dbReference type="PANTHER" id="PTHR43228:SF1">
    <property type="entry name" value="TWO-COMPONENT RESPONSE REGULATOR ARR22"/>
    <property type="match status" value="1"/>
</dbReference>
<keyword evidence="1" id="KW-0597">Phosphoprotein</keyword>
<evidence type="ECO:0000259" key="2">
    <source>
        <dbReference type="PROSITE" id="PS50110"/>
    </source>
</evidence>
<name>A0A239JXN3_9BURK</name>
<evidence type="ECO:0000313" key="3">
    <source>
        <dbReference type="EMBL" id="SNT10727.1"/>
    </source>
</evidence>
<evidence type="ECO:0000256" key="1">
    <source>
        <dbReference type="PROSITE-ProRule" id="PRU00169"/>
    </source>
</evidence>
<dbReference type="Gene3D" id="3.40.50.2300">
    <property type="match status" value="1"/>
</dbReference>
<dbReference type="SMART" id="SM00448">
    <property type="entry name" value="REC"/>
    <property type="match status" value="1"/>
</dbReference>
<accession>A0A239JXN3</accession>
<gene>
    <name evidence="3" type="ORF">SAMN06265795_11435</name>
</gene>